<dbReference type="OrthoDB" id="9102188at2"/>
<evidence type="ECO:0008006" key="5">
    <source>
        <dbReference type="Google" id="ProtNLM"/>
    </source>
</evidence>
<dbReference type="AlphaFoldDB" id="A0A3G8ZNH0"/>
<evidence type="ECO:0000256" key="2">
    <source>
        <dbReference type="SAM" id="SignalP"/>
    </source>
</evidence>
<protein>
    <recommendedName>
        <fullName evidence="5">Lipoprotein LpqN</fullName>
    </recommendedName>
</protein>
<keyword evidence="2" id="KW-0732">Signal</keyword>
<evidence type="ECO:0000313" key="3">
    <source>
        <dbReference type="EMBL" id="AZI58800.1"/>
    </source>
</evidence>
<feature type="region of interest" description="Disordered" evidence="1">
    <location>
        <begin position="31"/>
        <end position="76"/>
    </location>
</feature>
<dbReference type="RefSeq" id="WP_124799704.1">
    <property type="nucleotide sequence ID" value="NZ_CP034170.1"/>
</dbReference>
<keyword evidence="4" id="KW-1185">Reference proteome</keyword>
<accession>A0A3G8ZNH0</accession>
<evidence type="ECO:0000313" key="4">
    <source>
        <dbReference type="Proteomes" id="UP000268084"/>
    </source>
</evidence>
<proteinExistence type="predicted"/>
<dbReference type="Proteomes" id="UP000268084">
    <property type="component" value="Chromosome"/>
</dbReference>
<gene>
    <name evidence="3" type="ORF">EH165_12300</name>
</gene>
<evidence type="ECO:0000256" key="1">
    <source>
        <dbReference type="SAM" id="MobiDB-lite"/>
    </source>
</evidence>
<name>A0A3G8ZNH0_9ACTN</name>
<reference evidence="3 4" key="2">
    <citation type="submission" date="2018-12" db="EMBL/GenBank/DDBJ databases">
        <title>Nakamurella antarcticus sp. nov., isolated from Antarctica South Shetland Islands soil.</title>
        <authorList>
            <person name="Peng F."/>
        </authorList>
    </citation>
    <scope>NUCLEOTIDE SEQUENCE [LARGE SCALE GENOMIC DNA]</scope>
    <source>
        <strain evidence="3 4">S14-144</strain>
    </source>
</reference>
<organism evidence="3 4">
    <name type="scientific">Nakamurella antarctica</name>
    <dbReference type="NCBI Taxonomy" id="1902245"/>
    <lineage>
        <taxon>Bacteria</taxon>
        <taxon>Bacillati</taxon>
        <taxon>Actinomycetota</taxon>
        <taxon>Actinomycetes</taxon>
        <taxon>Nakamurellales</taxon>
        <taxon>Nakamurellaceae</taxon>
        <taxon>Nakamurella</taxon>
    </lineage>
</organism>
<dbReference type="EMBL" id="CP034170">
    <property type="protein sequence ID" value="AZI58800.1"/>
    <property type="molecule type" value="Genomic_DNA"/>
</dbReference>
<feature type="chain" id="PRO_5039717671" description="Lipoprotein LpqN" evidence="2">
    <location>
        <begin position="29"/>
        <end position="228"/>
    </location>
</feature>
<dbReference type="PROSITE" id="PS51257">
    <property type="entry name" value="PROKAR_LIPOPROTEIN"/>
    <property type="match status" value="1"/>
</dbReference>
<dbReference type="KEGG" id="nak:EH165_12300"/>
<feature type="signal peptide" evidence="2">
    <location>
        <begin position="1"/>
        <end position="28"/>
    </location>
</feature>
<feature type="compositionally biased region" description="Low complexity" evidence="1">
    <location>
        <begin position="31"/>
        <end position="50"/>
    </location>
</feature>
<sequence>MTVRNRIFRTGMALLIGVGVLTACSSGAAAPATASASSKPPQSPASSLAPGIPGSAGVTPGAAPATESNPVGDIPDTQAFVEYTPAQGGYTVKVPEGWARTDTPTQNGGASTLFSDKYNSIRIDTTAAAAAPTVQSGESELTSISSAATGFTPGKVTLEQRKAGPAVLITYQADSAANAVTGKVVAQDIQRYEFFSSGKTVALTLSAPLGSDNVDPWRTVTDSFRFSR</sequence>
<reference evidence="3 4" key="1">
    <citation type="submission" date="2018-11" db="EMBL/GenBank/DDBJ databases">
        <authorList>
            <person name="Da X."/>
        </authorList>
    </citation>
    <scope>NUCLEOTIDE SEQUENCE [LARGE SCALE GENOMIC DNA]</scope>
    <source>
        <strain evidence="3 4">S14-144</strain>
    </source>
</reference>